<protein>
    <submittedName>
        <fullName evidence="2">Sulfurtransferase TusC</fullName>
    </submittedName>
</protein>
<reference evidence="2" key="1">
    <citation type="journal article" date="2014" name="Int. J. Syst. Evol. Microbiol.">
        <title>Complete genome sequence of Corynebacterium casei LMG S-19264T (=DSM 44701T), isolated from a smear-ripened cheese.</title>
        <authorList>
            <consortium name="US DOE Joint Genome Institute (JGI-PGF)"/>
            <person name="Walter F."/>
            <person name="Albersmeier A."/>
            <person name="Kalinowski J."/>
            <person name="Ruckert C."/>
        </authorList>
    </citation>
    <scope>NUCLEOTIDE SEQUENCE</scope>
    <source>
        <strain evidence="2">NBRC 110071</strain>
    </source>
</reference>
<name>A0AA37W7W7_9GAMM</name>
<comment type="similarity">
    <text evidence="1">Belongs to the DsrF/TusC family.</text>
</comment>
<dbReference type="AlphaFoldDB" id="A0AA37W7W7"/>
<evidence type="ECO:0000256" key="1">
    <source>
        <dbReference type="ARBA" id="ARBA00005996"/>
    </source>
</evidence>
<reference evidence="2" key="2">
    <citation type="submission" date="2023-01" db="EMBL/GenBank/DDBJ databases">
        <title>Draft genome sequence of Litoribrevibacter albus strain NBRC 110071.</title>
        <authorList>
            <person name="Sun Q."/>
            <person name="Mori K."/>
        </authorList>
    </citation>
    <scope>NUCLEOTIDE SEQUENCE</scope>
    <source>
        <strain evidence="2">NBRC 110071</strain>
    </source>
</reference>
<proteinExistence type="inferred from homology"/>
<keyword evidence="3" id="KW-1185">Reference proteome</keyword>
<comment type="caution">
    <text evidence="2">The sequence shown here is derived from an EMBL/GenBank/DDBJ whole genome shotgun (WGS) entry which is preliminary data.</text>
</comment>
<dbReference type="PANTHER" id="PTHR38780:SF1">
    <property type="entry name" value="PROTEIN TUSC"/>
    <property type="match status" value="1"/>
</dbReference>
<dbReference type="SUPFAM" id="SSF75169">
    <property type="entry name" value="DsrEFH-like"/>
    <property type="match status" value="1"/>
</dbReference>
<dbReference type="EMBL" id="BSNM01000014">
    <property type="protein sequence ID" value="GLQ31694.1"/>
    <property type="molecule type" value="Genomic_DNA"/>
</dbReference>
<evidence type="ECO:0000313" key="3">
    <source>
        <dbReference type="Proteomes" id="UP001161389"/>
    </source>
</evidence>
<dbReference type="Pfam" id="PF02635">
    <property type="entry name" value="DsrE"/>
    <property type="match status" value="1"/>
</dbReference>
<accession>A0AA37W7W7</accession>
<dbReference type="RefSeq" id="WP_284381381.1">
    <property type="nucleotide sequence ID" value="NZ_BSNM01000014.1"/>
</dbReference>
<dbReference type="PANTHER" id="PTHR38780">
    <property type="entry name" value="PROTEIN TUSC"/>
    <property type="match status" value="1"/>
</dbReference>
<dbReference type="NCBIfam" id="TIGR03010">
    <property type="entry name" value="sulf_tusC_dsrF"/>
    <property type="match status" value="1"/>
</dbReference>
<dbReference type="InterPro" id="IPR003787">
    <property type="entry name" value="Sulphur_relay_DsrE/F-like"/>
</dbReference>
<dbReference type="InterPro" id="IPR027396">
    <property type="entry name" value="DsrEFH-like"/>
</dbReference>
<sequence>MKKNILVIMRSAPYGTSSARDAIDFILTASAYDQEIRVLFIEDGIFQLLSQQKPTQDKQKRIASLISAFEMYDIEHVYFDRVSANERNLEEQQLLDCAKPADQKDIAELINLADTVLSF</sequence>
<gene>
    <name evidence="2" type="ORF">GCM10007876_21730</name>
</gene>
<dbReference type="Gene3D" id="3.40.1260.10">
    <property type="entry name" value="DsrEFH-like"/>
    <property type="match status" value="1"/>
</dbReference>
<dbReference type="Proteomes" id="UP001161389">
    <property type="component" value="Unassembled WGS sequence"/>
</dbReference>
<dbReference type="InterPro" id="IPR017462">
    <property type="entry name" value="Sulphur_relay_TusC/DsrF"/>
</dbReference>
<dbReference type="NCBIfam" id="NF001238">
    <property type="entry name" value="PRK00211.1"/>
    <property type="match status" value="1"/>
</dbReference>
<evidence type="ECO:0000313" key="2">
    <source>
        <dbReference type="EMBL" id="GLQ31694.1"/>
    </source>
</evidence>
<organism evidence="2 3">
    <name type="scientific">Litoribrevibacter albus</name>
    <dbReference type="NCBI Taxonomy" id="1473156"/>
    <lineage>
        <taxon>Bacteria</taxon>
        <taxon>Pseudomonadati</taxon>
        <taxon>Pseudomonadota</taxon>
        <taxon>Gammaproteobacteria</taxon>
        <taxon>Oceanospirillales</taxon>
        <taxon>Oceanospirillaceae</taxon>
        <taxon>Litoribrevibacter</taxon>
    </lineage>
</organism>